<evidence type="ECO:0000256" key="1">
    <source>
        <dbReference type="ARBA" id="ARBA00004126"/>
    </source>
</evidence>
<evidence type="ECO:0000256" key="6">
    <source>
        <dbReference type="ARBA" id="ARBA00037847"/>
    </source>
</evidence>
<dbReference type="InterPro" id="IPR008547">
    <property type="entry name" value="DUF829_TMEM53"/>
</dbReference>
<keyword evidence="9" id="KW-1185">Reference proteome</keyword>
<evidence type="ECO:0000256" key="4">
    <source>
        <dbReference type="ARBA" id="ARBA00023136"/>
    </source>
</evidence>
<evidence type="ECO:0000313" key="8">
    <source>
        <dbReference type="EMBL" id="KAF2689043.1"/>
    </source>
</evidence>
<evidence type="ECO:0000313" key="9">
    <source>
        <dbReference type="Proteomes" id="UP000799291"/>
    </source>
</evidence>
<protein>
    <submittedName>
        <fullName evidence="8">Indole-diterpene biosynthesis protein-like protein PaxU</fullName>
    </submittedName>
</protein>
<gene>
    <name evidence="8" type="ORF">K458DRAFT_413359</name>
</gene>
<evidence type="ECO:0000256" key="5">
    <source>
        <dbReference type="ARBA" id="ARBA00023242"/>
    </source>
</evidence>
<sequence length="295" mass="32634">MASAKAGVLDPVFTKLGPRMSLYTPPGHAPGQLVVLCTWLGAAPKHINKYILSHRTIAPHSRILLVQSDVSILTTSYPAQRKAIKPAVQAVWAVIGECGQGNNHWTAPQPKILIHTFSNGGTNSATQILLELGEERGKPLPVVGIMCDSGPAKGAYWKSYHSMLLSMPKGLAKTVGPLVVQFILVVLFTSIAIGRYDKPEDLWRRTLLDAKFVTGTTRKEGRICYMFSKADDHVDWHDIAEHADMARSKGWEVAEIDFEGTLHCNHFTNNAERYSDMMQRLWKGVGLIDKPRAQL</sequence>
<dbReference type="GO" id="GO:0031965">
    <property type="term" value="C:nuclear membrane"/>
    <property type="evidence" value="ECO:0007669"/>
    <property type="project" value="UniProtKB-SubCell"/>
</dbReference>
<dbReference type="Proteomes" id="UP000799291">
    <property type="component" value="Unassembled WGS sequence"/>
</dbReference>
<keyword evidence="3 7" id="KW-1133">Transmembrane helix</keyword>
<dbReference type="AlphaFoldDB" id="A0A6G1JFX7"/>
<dbReference type="PANTHER" id="PTHR12265:SF30">
    <property type="entry name" value="TRANSMEMBRANE PROTEIN 53"/>
    <property type="match status" value="1"/>
</dbReference>
<keyword evidence="4 7" id="KW-0472">Membrane</keyword>
<organism evidence="8 9">
    <name type="scientific">Lentithecium fluviatile CBS 122367</name>
    <dbReference type="NCBI Taxonomy" id="1168545"/>
    <lineage>
        <taxon>Eukaryota</taxon>
        <taxon>Fungi</taxon>
        <taxon>Dikarya</taxon>
        <taxon>Ascomycota</taxon>
        <taxon>Pezizomycotina</taxon>
        <taxon>Dothideomycetes</taxon>
        <taxon>Pleosporomycetidae</taxon>
        <taxon>Pleosporales</taxon>
        <taxon>Massarineae</taxon>
        <taxon>Lentitheciaceae</taxon>
        <taxon>Lentithecium</taxon>
    </lineage>
</organism>
<dbReference type="OrthoDB" id="77878at2759"/>
<evidence type="ECO:0000256" key="7">
    <source>
        <dbReference type="SAM" id="Phobius"/>
    </source>
</evidence>
<proteinExistence type="predicted"/>
<feature type="transmembrane region" description="Helical" evidence="7">
    <location>
        <begin position="175"/>
        <end position="196"/>
    </location>
</feature>
<keyword evidence="2 7" id="KW-0812">Transmembrane</keyword>
<keyword evidence="5" id="KW-0539">Nucleus</keyword>
<reference evidence="8" key="1">
    <citation type="journal article" date="2020" name="Stud. Mycol.">
        <title>101 Dothideomycetes genomes: a test case for predicting lifestyles and emergence of pathogens.</title>
        <authorList>
            <person name="Haridas S."/>
            <person name="Albert R."/>
            <person name="Binder M."/>
            <person name="Bloem J."/>
            <person name="Labutti K."/>
            <person name="Salamov A."/>
            <person name="Andreopoulos B."/>
            <person name="Baker S."/>
            <person name="Barry K."/>
            <person name="Bills G."/>
            <person name="Bluhm B."/>
            <person name="Cannon C."/>
            <person name="Castanera R."/>
            <person name="Culley D."/>
            <person name="Daum C."/>
            <person name="Ezra D."/>
            <person name="Gonzalez J."/>
            <person name="Henrissat B."/>
            <person name="Kuo A."/>
            <person name="Liang C."/>
            <person name="Lipzen A."/>
            <person name="Lutzoni F."/>
            <person name="Magnuson J."/>
            <person name="Mondo S."/>
            <person name="Nolan M."/>
            <person name="Ohm R."/>
            <person name="Pangilinan J."/>
            <person name="Park H.-J."/>
            <person name="Ramirez L."/>
            <person name="Alfaro M."/>
            <person name="Sun H."/>
            <person name="Tritt A."/>
            <person name="Yoshinaga Y."/>
            <person name="Zwiers L.-H."/>
            <person name="Turgeon B."/>
            <person name="Goodwin S."/>
            <person name="Spatafora J."/>
            <person name="Crous P."/>
            <person name="Grigoriev I."/>
        </authorList>
    </citation>
    <scope>NUCLEOTIDE SEQUENCE</scope>
    <source>
        <strain evidence="8">CBS 122367</strain>
    </source>
</reference>
<accession>A0A6G1JFX7</accession>
<dbReference type="Pfam" id="PF05705">
    <property type="entry name" value="DUF829"/>
    <property type="match status" value="1"/>
</dbReference>
<evidence type="ECO:0000256" key="3">
    <source>
        <dbReference type="ARBA" id="ARBA00022989"/>
    </source>
</evidence>
<name>A0A6G1JFX7_9PLEO</name>
<dbReference type="EMBL" id="MU005572">
    <property type="protein sequence ID" value="KAF2689043.1"/>
    <property type="molecule type" value="Genomic_DNA"/>
</dbReference>
<dbReference type="PANTHER" id="PTHR12265">
    <property type="entry name" value="TRANSMEMBRANE PROTEIN 53"/>
    <property type="match status" value="1"/>
</dbReference>
<evidence type="ECO:0000256" key="2">
    <source>
        <dbReference type="ARBA" id="ARBA00022692"/>
    </source>
</evidence>
<comment type="subcellular location">
    <subcellularLocation>
        <location evidence="6">Endomembrane system</location>
        <topology evidence="6">Single-pass membrane protein</topology>
    </subcellularLocation>
    <subcellularLocation>
        <location evidence="1">Nucleus membrane</location>
    </subcellularLocation>
</comment>